<evidence type="ECO:0000256" key="2">
    <source>
        <dbReference type="ARBA" id="ARBA00022448"/>
    </source>
</evidence>
<comment type="subcellular location">
    <subcellularLocation>
        <location evidence="1">Cell envelope</location>
    </subcellularLocation>
</comment>
<dbReference type="SUPFAM" id="SSF53822">
    <property type="entry name" value="Periplasmic binding protein-like I"/>
    <property type="match status" value="1"/>
</dbReference>
<dbReference type="PANTHER" id="PTHR30036">
    <property type="entry name" value="D-XYLOSE-BINDING PERIPLASMIC PROTEIN"/>
    <property type="match status" value="1"/>
</dbReference>
<dbReference type="InterPro" id="IPR050555">
    <property type="entry name" value="Bact_Solute-Bind_Prot2"/>
</dbReference>
<evidence type="ECO:0000256" key="6">
    <source>
        <dbReference type="ARBA" id="ARBA00022764"/>
    </source>
</evidence>
<organism evidence="11 12">
    <name type="scientific">Pseudoflavonifractor capillosus ATCC 29799</name>
    <dbReference type="NCBI Taxonomy" id="411467"/>
    <lineage>
        <taxon>Bacteria</taxon>
        <taxon>Bacillati</taxon>
        <taxon>Bacillota</taxon>
        <taxon>Clostridia</taxon>
        <taxon>Eubacteriales</taxon>
        <taxon>Oscillospiraceae</taxon>
        <taxon>Pseudoflavonifractor</taxon>
    </lineage>
</organism>
<evidence type="ECO:0000256" key="8">
    <source>
        <dbReference type="ARBA" id="ARBA00034323"/>
    </source>
</evidence>
<dbReference type="Gene3D" id="3.40.50.2300">
    <property type="match status" value="2"/>
</dbReference>
<protein>
    <recommendedName>
        <fullName evidence="9">D-galactose/methyl-galactoside binding periplasmic protein MglB</fullName>
    </recommendedName>
</protein>
<dbReference type="InterPro" id="IPR025997">
    <property type="entry name" value="SBP_2_dom"/>
</dbReference>
<name>A6NRT1_9FIRM</name>
<feature type="domain" description="Periplasmic binding protein" evidence="10">
    <location>
        <begin position="19"/>
        <end position="296"/>
    </location>
</feature>
<dbReference type="AlphaFoldDB" id="A6NRT1"/>
<evidence type="ECO:0000313" key="11">
    <source>
        <dbReference type="EMBL" id="EDN01341.1"/>
    </source>
</evidence>
<dbReference type="EMBL" id="AAXG02000006">
    <property type="protein sequence ID" value="EDN01341.1"/>
    <property type="molecule type" value="Genomic_DNA"/>
</dbReference>
<proteinExistence type="predicted"/>
<evidence type="ECO:0000256" key="4">
    <source>
        <dbReference type="ARBA" id="ARBA00022723"/>
    </source>
</evidence>
<evidence type="ECO:0000256" key="9">
    <source>
        <dbReference type="ARBA" id="ARBA00034344"/>
    </source>
</evidence>
<dbReference type="STRING" id="411467.BACCAP_00909"/>
<reference evidence="11 12" key="2">
    <citation type="submission" date="2007-06" db="EMBL/GenBank/DDBJ databases">
        <title>Draft genome sequence of Pseudoflavonifractor capillosus ATCC 29799.</title>
        <authorList>
            <person name="Sudarsanam P."/>
            <person name="Ley R."/>
            <person name="Guruge J."/>
            <person name="Turnbaugh P.J."/>
            <person name="Mahowald M."/>
            <person name="Liep D."/>
            <person name="Gordon J."/>
        </authorList>
    </citation>
    <scope>NUCLEOTIDE SEQUENCE [LARGE SCALE GENOMIC DNA]</scope>
    <source>
        <strain evidence="11 12">ATCC 29799</strain>
    </source>
</reference>
<evidence type="ECO:0000256" key="3">
    <source>
        <dbReference type="ARBA" id="ARBA00022597"/>
    </source>
</evidence>
<keyword evidence="12" id="KW-1185">Reference proteome</keyword>
<evidence type="ECO:0000259" key="10">
    <source>
        <dbReference type="Pfam" id="PF13407"/>
    </source>
</evidence>
<evidence type="ECO:0000256" key="1">
    <source>
        <dbReference type="ARBA" id="ARBA00004196"/>
    </source>
</evidence>
<gene>
    <name evidence="11" type="ORF">BACCAP_00909</name>
</gene>
<dbReference type="InterPro" id="IPR044085">
    <property type="entry name" value="MglB-like_PBP1"/>
</dbReference>
<dbReference type="Proteomes" id="UP000003639">
    <property type="component" value="Unassembled WGS sequence"/>
</dbReference>
<comment type="caution">
    <text evidence="11">The sequence shown here is derived from an EMBL/GenBank/DDBJ whole genome shotgun (WGS) entry which is preliminary data.</text>
</comment>
<dbReference type="InterPro" id="IPR028082">
    <property type="entry name" value="Peripla_BP_I"/>
</dbReference>
<dbReference type="GO" id="GO:0030246">
    <property type="term" value="F:carbohydrate binding"/>
    <property type="evidence" value="ECO:0007669"/>
    <property type="project" value="InterPro"/>
</dbReference>
<evidence type="ECO:0000256" key="7">
    <source>
        <dbReference type="ARBA" id="ARBA00022837"/>
    </source>
</evidence>
<keyword evidence="5" id="KW-0732">Signal</keyword>
<accession>A6NRT1</accession>
<keyword evidence="2" id="KW-0813">Transport</keyword>
<dbReference type="eggNOG" id="COG1879">
    <property type="taxonomic scope" value="Bacteria"/>
</dbReference>
<sequence length="333" mass="35894">MLTSGCRADSGGEGSTLRVGVALYTQDDTFISAVAQDLERLAREAEGSSGDLKINLSVADGRSNQTTQMEQIDQFLSRGCDVLCVNIVDRTAAAVLIDKAEEAGVPVIFFNRQPVAEDIQRWEQIYYVGARAEEGGTLQGQLVLEAWQADQARWDRNGDGVVQYAMLEGEPGHQDALLRTEYSVKALTDGGLEVEKLSSDTANWNRGQAEAKMQQWLEKYGSEIEVVFANNDDMALGAIDAVQEAGLEMPLVVGVDATAPALEAVAAGTLQGTVLNDAQGIAGAMLDLVLALSRGEDPAEAVNLEDGHYVWLSYRQITRETLEETGQLPLPTT</sequence>
<keyword evidence="3" id="KW-0762">Sugar transport</keyword>
<comment type="subunit">
    <text evidence="8">The ABC transporter complex is composed of one ATP-binding protein (MglA), two transmembrane proteins (MglC) and a solute-binding protein (MglB).</text>
</comment>
<dbReference type="GO" id="GO:0030288">
    <property type="term" value="C:outer membrane-bounded periplasmic space"/>
    <property type="evidence" value="ECO:0007669"/>
    <property type="project" value="TreeGrafter"/>
</dbReference>
<keyword evidence="7" id="KW-0106">Calcium</keyword>
<evidence type="ECO:0000313" key="12">
    <source>
        <dbReference type="Proteomes" id="UP000003639"/>
    </source>
</evidence>
<dbReference type="CDD" id="cd01539">
    <property type="entry name" value="PBP1_GGBP"/>
    <property type="match status" value="1"/>
</dbReference>
<reference evidence="11 12" key="1">
    <citation type="submission" date="2007-04" db="EMBL/GenBank/DDBJ databases">
        <authorList>
            <person name="Fulton L."/>
            <person name="Clifton S."/>
            <person name="Fulton B."/>
            <person name="Xu J."/>
            <person name="Minx P."/>
            <person name="Pepin K.H."/>
            <person name="Johnson M."/>
            <person name="Thiruvilangam P."/>
            <person name="Bhonagiri V."/>
            <person name="Nash W.E."/>
            <person name="Mardis E.R."/>
            <person name="Wilson R.K."/>
        </authorList>
    </citation>
    <scope>NUCLEOTIDE SEQUENCE [LARGE SCALE GENOMIC DNA]</scope>
    <source>
        <strain evidence="11 12">ATCC 29799</strain>
    </source>
</reference>
<evidence type="ECO:0000256" key="5">
    <source>
        <dbReference type="ARBA" id="ARBA00022729"/>
    </source>
</evidence>
<dbReference type="PANTHER" id="PTHR30036:SF2">
    <property type="entry name" value="D-GALACTOSE_METHYL-GALACTOSIDE BINDING PERIPLASMIC PROTEIN MGLB"/>
    <property type="match status" value="1"/>
</dbReference>
<dbReference type="GO" id="GO:0046872">
    <property type="term" value="F:metal ion binding"/>
    <property type="evidence" value="ECO:0007669"/>
    <property type="project" value="UniProtKB-KW"/>
</dbReference>
<keyword evidence="6" id="KW-0574">Periplasm</keyword>
<dbReference type="Pfam" id="PF13407">
    <property type="entry name" value="Peripla_BP_4"/>
    <property type="match status" value="1"/>
</dbReference>
<keyword evidence="4" id="KW-0479">Metal-binding</keyword>